<reference evidence="2 3" key="1">
    <citation type="submission" date="2023-01" db="EMBL/GenBank/DDBJ databases">
        <title>Minimal conservation of predation-associated metabolite biosynthetic gene clusters underscores biosynthetic potential of Myxococcota including descriptions for ten novel species: Archangium lansinium sp. nov., Myxococcus landrumus sp. nov., Nannocystis bai.</title>
        <authorList>
            <person name="Ahearne A."/>
            <person name="Stevens C."/>
            <person name="Dowd S."/>
        </authorList>
    </citation>
    <scope>NUCLEOTIDE SEQUENCE [LARGE SCALE GENOMIC DNA]</scope>
    <source>
        <strain evidence="2 3">WIWO2</strain>
    </source>
</reference>
<feature type="region of interest" description="Disordered" evidence="1">
    <location>
        <begin position="42"/>
        <end position="63"/>
    </location>
</feature>
<protein>
    <recommendedName>
        <fullName evidence="4">Hypervirulence associated protein TUDOR domain-containing protein</fullName>
    </recommendedName>
</protein>
<dbReference type="Proteomes" id="UP001217485">
    <property type="component" value="Unassembled WGS sequence"/>
</dbReference>
<name>A0ABT5C3S4_9BACT</name>
<dbReference type="EMBL" id="JAQNDK010000002">
    <property type="protein sequence ID" value="MDC0679836.1"/>
    <property type="molecule type" value="Genomic_DNA"/>
</dbReference>
<proteinExistence type="predicted"/>
<evidence type="ECO:0000313" key="3">
    <source>
        <dbReference type="Proteomes" id="UP001217485"/>
    </source>
</evidence>
<keyword evidence="3" id="KW-1185">Reference proteome</keyword>
<gene>
    <name evidence="2" type="ORF">POL72_18995</name>
</gene>
<comment type="caution">
    <text evidence="2">The sequence shown here is derived from an EMBL/GenBank/DDBJ whole genome shotgun (WGS) entry which is preliminary data.</text>
</comment>
<evidence type="ECO:0000256" key="1">
    <source>
        <dbReference type="SAM" id="MobiDB-lite"/>
    </source>
</evidence>
<dbReference type="RefSeq" id="WP_272096840.1">
    <property type="nucleotide sequence ID" value="NZ_JAQNDK010000002.1"/>
</dbReference>
<accession>A0ABT5C3S4</accession>
<organism evidence="2 3">
    <name type="scientific">Sorangium atrum</name>
    <dbReference type="NCBI Taxonomy" id="2995308"/>
    <lineage>
        <taxon>Bacteria</taxon>
        <taxon>Pseudomonadati</taxon>
        <taxon>Myxococcota</taxon>
        <taxon>Polyangia</taxon>
        <taxon>Polyangiales</taxon>
        <taxon>Polyangiaceae</taxon>
        <taxon>Sorangium</taxon>
    </lineage>
</organism>
<sequence>MSDRSAPAQKTIEQFLEGGQVTRVHETTKNNAPVVQDEVKRADGSKTTVQVSPDGELIERRRD</sequence>
<evidence type="ECO:0008006" key="4">
    <source>
        <dbReference type="Google" id="ProtNLM"/>
    </source>
</evidence>
<evidence type="ECO:0000313" key="2">
    <source>
        <dbReference type="EMBL" id="MDC0679836.1"/>
    </source>
</evidence>